<dbReference type="Proteomes" id="UP000064137">
    <property type="component" value="Chromosome"/>
</dbReference>
<dbReference type="InterPro" id="IPR016181">
    <property type="entry name" value="Acyl_CoA_acyltransferase"/>
</dbReference>
<dbReference type="EMBL" id="CP013987">
    <property type="protein sequence ID" value="ALZ83952.1"/>
    <property type="molecule type" value="Genomic_DNA"/>
</dbReference>
<dbReference type="OrthoDB" id="336415at2"/>
<feature type="domain" description="N-acetyltransferase" evidence="1">
    <location>
        <begin position="6"/>
        <end position="166"/>
    </location>
</feature>
<organism evidence="2 3">
    <name type="scientific">Pseudomonas oryzihabitans</name>
    <dbReference type="NCBI Taxonomy" id="47885"/>
    <lineage>
        <taxon>Bacteria</taxon>
        <taxon>Pseudomonadati</taxon>
        <taxon>Pseudomonadota</taxon>
        <taxon>Gammaproteobacteria</taxon>
        <taxon>Pseudomonadales</taxon>
        <taxon>Pseudomonadaceae</taxon>
        <taxon>Pseudomonas</taxon>
    </lineage>
</organism>
<gene>
    <name evidence="2" type="ORF">APT59_06905</name>
</gene>
<dbReference type="RefSeq" id="WP_059314183.1">
    <property type="nucleotide sequence ID" value="NZ_CP013987.1"/>
</dbReference>
<dbReference type="Pfam" id="PF00583">
    <property type="entry name" value="Acetyltransf_1"/>
    <property type="match status" value="1"/>
</dbReference>
<keyword evidence="2" id="KW-0808">Transferase</keyword>
<reference evidence="2 3" key="1">
    <citation type="submission" date="2016-01" db="EMBL/GenBank/DDBJ databases">
        <title>Annotation of Pseudomonas oryzihabitans USDA-ARS-USMARC-56511.</title>
        <authorList>
            <person name="Harhay G.P."/>
            <person name="Harhay D.M."/>
            <person name="Smith T.P.L."/>
            <person name="Bono J.L."/>
            <person name="Heaton M.P."/>
            <person name="Clawson M.L."/>
            <person name="Chitko-Mckown C.G."/>
            <person name="Capik S.F."/>
            <person name="DeDonder K.D."/>
            <person name="Apley M.D."/>
            <person name="Lubbers B.V."/>
            <person name="White B.J."/>
            <person name="Larson R.L."/>
        </authorList>
    </citation>
    <scope>NUCLEOTIDE SEQUENCE [LARGE SCALE GENOMIC DNA]</scope>
    <source>
        <strain evidence="2 3">USDA-ARS-USMARC-56511</strain>
    </source>
</reference>
<name>A0A0U4VLE8_9PSED</name>
<evidence type="ECO:0000313" key="3">
    <source>
        <dbReference type="Proteomes" id="UP000064137"/>
    </source>
</evidence>
<sequence>MSSSTVHLERYADRHAEGLAALYGDPAVARQVLQLPYQSAEQWRQRQTAEREGRVALVALQQGRVVGSASLEQQQRIRRQHCGALGMGVARDCQGQGIGTQLLTALLDLADNWMNLQRVELTVFSDNAPALALYRKLGFEEEGLLRRYALRDGVFVDVCSMARFKPGT</sequence>
<dbReference type="KEGG" id="por:APT59_06905"/>
<evidence type="ECO:0000259" key="1">
    <source>
        <dbReference type="PROSITE" id="PS51186"/>
    </source>
</evidence>
<dbReference type="InterPro" id="IPR000182">
    <property type="entry name" value="GNAT_dom"/>
</dbReference>
<dbReference type="Gene3D" id="3.40.630.30">
    <property type="match status" value="1"/>
</dbReference>
<dbReference type="SUPFAM" id="SSF55729">
    <property type="entry name" value="Acyl-CoA N-acyltransferases (Nat)"/>
    <property type="match status" value="1"/>
</dbReference>
<proteinExistence type="predicted"/>
<dbReference type="PANTHER" id="PTHR43415:SF3">
    <property type="entry name" value="GNAT-FAMILY ACETYLTRANSFERASE"/>
    <property type="match status" value="1"/>
</dbReference>
<dbReference type="GO" id="GO:0016747">
    <property type="term" value="F:acyltransferase activity, transferring groups other than amino-acyl groups"/>
    <property type="evidence" value="ECO:0007669"/>
    <property type="project" value="InterPro"/>
</dbReference>
<dbReference type="PROSITE" id="PS51186">
    <property type="entry name" value="GNAT"/>
    <property type="match status" value="1"/>
</dbReference>
<protein>
    <submittedName>
        <fullName evidence="2">GNAT family acetyltransferase</fullName>
    </submittedName>
</protein>
<dbReference type="PANTHER" id="PTHR43415">
    <property type="entry name" value="SPERMIDINE N(1)-ACETYLTRANSFERASE"/>
    <property type="match status" value="1"/>
</dbReference>
<accession>A0A0U4VLE8</accession>
<evidence type="ECO:0000313" key="2">
    <source>
        <dbReference type="EMBL" id="ALZ83952.1"/>
    </source>
</evidence>
<dbReference type="AlphaFoldDB" id="A0A0U4VLE8"/>